<protein>
    <submittedName>
        <fullName evidence="2">Uncharacterized protein</fullName>
    </submittedName>
</protein>
<comment type="caution">
    <text evidence="2">The sequence shown here is derived from an EMBL/GenBank/DDBJ whole genome shotgun (WGS) entry which is preliminary data.</text>
</comment>
<accession>A0A9P6LR27</accession>
<evidence type="ECO:0000313" key="2">
    <source>
        <dbReference type="EMBL" id="KAF9915353.1"/>
    </source>
</evidence>
<feature type="compositionally biased region" description="Polar residues" evidence="1">
    <location>
        <begin position="95"/>
        <end position="115"/>
    </location>
</feature>
<dbReference type="Proteomes" id="UP000749646">
    <property type="component" value="Unassembled WGS sequence"/>
</dbReference>
<evidence type="ECO:0000256" key="1">
    <source>
        <dbReference type="SAM" id="MobiDB-lite"/>
    </source>
</evidence>
<reference evidence="2" key="1">
    <citation type="journal article" date="2020" name="Fungal Divers.">
        <title>Resolving the Mortierellaceae phylogeny through synthesis of multi-gene phylogenetics and phylogenomics.</title>
        <authorList>
            <person name="Vandepol N."/>
            <person name="Liber J."/>
            <person name="Desiro A."/>
            <person name="Na H."/>
            <person name="Kennedy M."/>
            <person name="Barry K."/>
            <person name="Grigoriev I.V."/>
            <person name="Miller A.N."/>
            <person name="O'Donnell K."/>
            <person name="Stajich J.E."/>
            <person name="Bonito G."/>
        </authorList>
    </citation>
    <scope>NUCLEOTIDE SEQUENCE</scope>
    <source>
        <strain evidence="2">MES-2147</strain>
    </source>
</reference>
<organism evidence="2 3">
    <name type="scientific">Modicella reniformis</name>
    <dbReference type="NCBI Taxonomy" id="1440133"/>
    <lineage>
        <taxon>Eukaryota</taxon>
        <taxon>Fungi</taxon>
        <taxon>Fungi incertae sedis</taxon>
        <taxon>Mucoromycota</taxon>
        <taxon>Mortierellomycotina</taxon>
        <taxon>Mortierellomycetes</taxon>
        <taxon>Mortierellales</taxon>
        <taxon>Mortierellaceae</taxon>
        <taxon>Modicella</taxon>
    </lineage>
</organism>
<proteinExistence type="predicted"/>
<gene>
    <name evidence="2" type="ORF">BGZ65_000776</name>
</gene>
<feature type="region of interest" description="Disordered" evidence="1">
    <location>
        <begin position="93"/>
        <end position="115"/>
    </location>
</feature>
<dbReference type="EMBL" id="JAAAHW010012200">
    <property type="protein sequence ID" value="KAF9915353.1"/>
    <property type="molecule type" value="Genomic_DNA"/>
</dbReference>
<dbReference type="AlphaFoldDB" id="A0A9P6LR27"/>
<keyword evidence="3" id="KW-1185">Reference proteome</keyword>
<feature type="non-terminal residue" evidence="2">
    <location>
        <position position="135"/>
    </location>
</feature>
<evidence type="ECO:0000313" key="3">
    <source>
        <dbReference type="Proteomes" id="UP000749646"/>
    </source>
</evidence>
<sequence length="135" mass="14661">MDTSFPPSPQWCQPHSACLCCVSEDAGWLLYSFNNVIHVINPFTLKYQGVLHNGHTAKINAIASRPLAPPVNPEKQGVIVVDPSLSNDLDHFLGTNGSHHPKATNSFNSSDKSDQTCASNTYAEDSVPQRMLLAS</sequence>
<name>A0A9P6LR27_9FUNG</name>